<dbReference type="RefSeq" id="WP_010706634.1">
    <property type="nucleotide sequence ID" value="NZ_AP031218.1"/>
</dbReference>
<name>A0ABD7XSH3_ENTFL</name>
<organism evidence="2 4">
    <name type="scientific">Enterococcus faecalis</name>
    <name type="common">Streptococcus faecalis</name>
    <dbReference type="NCBI Taxonomy" id="1351"/>
    <lineage>
        <taxon>Bacteria</taxon>
        <taxon>Bacillati</taxon>
        <taxon>Bacillota</taxon>
        <taxon>Bacilli</taxon>
        <taxon>Lactobacillales</taxon>
        <taxon>Enterococcaceae</taxon>
        <taxon>Enterococcus</taxon>
    </lineage>
</organism>
<evidence type="ECO:0000313" key="4">
    <source>
        <dbReference type="Proteomes" id="UP001222182"/>
    </source>
</evidence>
<reference evidence="2 4" key="2">
    <citation type="submission" date="2023-03" db="EMBL/GenBank/DDBJ databases">
        <title>Complete genome sequence of an Enterococcus faecalis urinary isolate.</title>
        <authorList>
            <person name="Brauer A.L."/>
            <person name="Armbruster C.E."/>
        </authorList>
    </citation>
    <scope>NUCLEOTIDE SEQUENCE [LARGE SCALE GENOMIC DNA]</scope>
    <source>
        <strain evidence="2 4">3143</strain>
    </source>
</reference>
<evidence type="ECO:0000313" key="3">
    <source>
        <dbReference type="Proteomes" id="UP001221642"/>
    </source>
</evidence>
<dbReference type="EMBL" id="CP119159">
    <property type="protein sequence ID" value="WEH21336.1"/>
    <property type="molecule type" value="Genomic_DNA"/>
</dbReference>
<evidence type="ECO:0000313" key="2">
    <source>
        <dbReference type="EMBL" id="WER44075.1"/>
    </source>
</evidence>
<accession>A0ABD7XSH3</accession>
<dbReference type="EMBL" id="CP119528">
    <property type="protein sequence ID" value="WER44075.1"/>
    <property type="molecule type" value="Genomic_DNA"/>
</dbReference>
<sequence length="216" mass="26051">MDFINLEKAILDINNLHSSISKSYFKQDSINLRTVCVKDVVDAETGKITEHFLKYIDDYYYQLNIALVKSDFEYDYSFWDARMRIKQKESVRNKLYHYQINHNQGEVPIQKCLNDLLGFRLVIDEFDCKSDEIISFLEGVKNDLNLMKWYTRDKEGYQGTHLYFKNAKNIYFPWELQLWTTEKVLTNEKAHEKHVEKRSYIDWPKQYKEANLRKDE</sequence>
<protein>
    <recommendedName>
        <fullName evidence="5">RelA/SpoT domain-containing protein</fullName>
    </recommendedName>
</protein>
<dbReference type="Proteomes" id="UP001221642">
    <property type="component" value="Chromosome"/>
</dbReference>
<dbReference type="Gene3D" id="3.30.460.10">
    <property type="entry name" value="Beta Polymerase, domain 2"/>
    <property type="match status" value="1"/>
</dbReference>
<dbReference type="AlphaFoldDB" id="A0ABD7XSH3"/>
<reference evidence="1 3" key="1">
    <citation type="submission" date="2023-02" db="EMBL/GenBank/DDBJ databases">
        <title>Results of the 2020 Genomic Proficiency Test for the network of European Union Reference Laboratory for Antimicrobial Resistance assessing whole genome sequencing capacities.</title>
        <authorList>
            <person name="Hoffmann M."/>
            <person name="Luo Y."/>
            <person name="Sorensen L.H."/>
            <person name="Pedersen S.K."/>
            <person name="Hendriksen R.S."/>
        </authorList>
    </citation>
    <scope>NUCLEOTIDE SEQUENCE [LARGE SCALE GENOMIC DNA]</scope>
    <source>
        <strain evidence="1 3">GENOMIC22-006</strain>
    </source>
</reference>
<dbReference type="SUPFAM" id="SSF81301">
    <property type="entry name" value="Nucleotidyltransferase"/>
    <property type="match status" value="1"/>
</dbReference>
<proteinExistence type="predicted"/>
<gene>
    <name evidence="2" type="ORF">P0083_07340</name>
    <name evidence="1" type="ORF">P0D81_09645</name>
</gene>
<dbReference type="Proteomes" id="UP001222182">
    <property type="component" value="Chromosome"/>
</dbReference>
<dbReference type="InterPro" id="IPR043519">
    <property type="entry name" value="NT_sf"/>
</dbReference>
<evidence type="ECO:0008006" key="5">
    <source>
        <dbReference type="Google" id="ProtNLM"/>
    </source>
</evidence>
<evidence type="ECO:0000313" key="1">
    <source>
        <dbReference type="EMBL" id="WEH21336.1"/>
    </source>
</evidence>